<dbReference type="RefSeq" id="XP_038049463.1">
    <property type="nucleotide sequence ID" value="XM_038193535.1"/>
</dbReference>
<dbReference type="PANTHER" id="PTHR10742">
    <property type="entry name" value="FLAVIN MONOAMINE OXIDASE"/>
    <property type="match status" value="1"/>
</dbReference>
<accession>A0A913ZES1</accession>
<feature type="chain" id="PRO_5038275611" description="Amine oxidase" evidence="5">
    <location>
        <begin position="21"/>
        <end position="510"/>
    </location>
</feature>
<feature type="signal peptide" evidence="5">
    <location>
        <begin position="1"/>
        <end position="20"/>
    </location>
</feature>
<dbReference type="GO" id="GO:0006598">
    <property type="term" value="P:polyamine catabolic process"/>
    <property type="evidence" value="ECO:0007669"/>
    <property type="project" value="TreeGrafter"/>
</dbReference>
<reference evidence="7" key="1">
    <citation type="submission" date="2022-11" db="UniProtKB">
        <authorList>
            <consortium name="EnsemblMetazoa"/>
        </authorList>
    </citation>
    <scope>IDENTIFICATION</scope>
</reference>
<evidence type="ECO:0000256" key="2">
    <source>
        <dbReference type="ARBA" id="ARBA00023002"/>
    </source>
</evidence>
<comment type="cofactor">
    <cofactor evidence="1 4">
        <name>FAD</name>
        <dbReference type="ChEBI" id="CHEBI:57692"/>
    </cofactor>
</comment>
<evidence type="ECO:0000256" key="3">
    <source>
        <dbReference type="PIRSR" id="PIRSR601613-1"/>
    </source>
</evidence>
<dbReference type="InterPro" id="IPR002937">
    <property type="entry name" value="Amino_oxidase"/>
</dbReference>
<dbReference type="EnsemblMetazoa" id="XM_038193527.1">
    <property type="protein sequence ID" value="XP_038049455.1"/>
    <property type="gene ID" value="LOC119723045"/>
</dbReference>
<evidence type="ECO:0000256" key="5">
    <source>
        <dbReference type="SAM" id="SignalP"/>
    </source>
</evidence>
<name>A0A913ZES1_PATMI</name>
<dbReference type="PRINTS" id="PR00757">
    <property type="entry name" value="AMINEOXDASEF"/>
</dbReference>
<dbReference type="SUPFAM" id="SSF51905">
    <property type="entry name" value="FAD/NAD(P)-binding domain"/>
    <property type="match status" value="1"/>
</dbReference>
<dbReference type="RefSeq" id="XP_038049455.1">
    <property type="nucleotide sequence ID" value="XM_038193527.1"/>
</dbReference>
<evidence type="ECO:0000256" key="1">
    <source>
        <dbReference type="ARBA" id="ARBA00001974"/>
    </source>
</evidence>
<dbReference type="EnsemblMetazoa" id="XM_038193535.1">
    <property type="protein sequence ID" value="XP_038049463.1"/>
    <property type="gene ID" value="LOC119723055"/>
</dbReference>
<dbReference type="PANTHER" id="PTHR10742:SF313">
    <property type="entry name" value="AMINE OXIDASE"/>
    <property type="match status" value="1"/>
</dbReference>
<feature type="binding site" evidence="3">
    <location>
        <position position="242"/>
    </location>
    <ligand>
        <name>FAD</name>
        <dbReference type="ChEBI" id="CHEBI:57692"/>
    </ligand>
</feature>
<evidence type="ECO:0000313" key="7">
    <source>
        <dbReference type="EnsemblMetazoa" id="XP_038049455.1"/>
    </source>
</evidence>
<dbReference type="OrthoDB" id="5046242at2759"/>
<sequence>MAKVTVFLSLCFVAVKLGLAQNYDDNRAKVLIIGGGAAGLQAAKEFHDQGMDDLIIIEAADFFGGRVHDVTFAGVQVEAGANWAQPPGTEIIDWVKRLSIQYHESDFDSVIIRNETGHDVSEEADPIWEDMEHALERLEEIGSELNEECRKDISLRAALRLAGWKPTTPIHKAIEFFDFDFEWADIPSVTSLKSTTPIQTISATGGNLFVTDQGGFKRIFEEITPWLMMDAYKNHLRLNKTVVSVTDKSSNGVEVRCADGTVYTGDYALVTVSLGVLQNDVIDFQPALPDWKIVKFFQFIMASFAKVFIKFPTHFWDDDEWIMYASERRGYFPAFSNLNAPGLFPAGTNILVGFVTGDEARRIQNQPLAETKAEVEAVMRNMYPDATVPEATDIYVTDWDTNPLHYGAYSNWPVEISTEGFEQIQSRVGNIFFAGEHTDPMFNGYIIGATRSGIREAEKIMACMNGEECPAYKPPESYSCPAETTGNGNIITLSFIGICLAATLHAFIAL</sequence>
<evidence type="ECO:0000259" key="6">
    <source>
        <dbReference type="Pfam" id="PF01593"/>
    </source>
</evidence>
<dbReference type="GO" id="GO:0008131">
    <property type="term" value="F:primary methylamine oxidase activity"/>
    <property type="evidence" value="ECO:0007669"/>
    <property type="project" value="UniProtKB-ARBA"/>
</dbReference>
<dbReference type="OMA" id="HEWIMHA"/>
<dbReference type="GeneID" id="119723045"/>
<dbReference type="EC" id="1.4.3.-" evidence="4"/>
<keyword evidence="4" id="KW-0274">FAD</keyword>
<dbReference type="Gene3D" id="3.90.660.10">
    <property type="match status" value="1"/>
</dbReference>
<evidence type="ECO:0000256" key="4">
    <source>
        <dbReference type="RuleBase" id="RU362067"/>
    </source>
</evidence>
<evidence type="ECO:0000313" key="8">
    <source>
        <dbReference type="Proteomes" id="UP000887568"/>
    </source>
</evidence>
<dbReference type="GeneID" id="119723055"/>
<dbReference type="Gene3D" id="3.50.50.60">
    <property type="entry name" value="FAD/NAD(P)-binding domain"/>
    <property type="match status" value="1"/>
</dbReference>
<comment type="similarity">
    <text evidence="4">Belongs to the flavin monoamine oxidase family.</text>
</comment>
<dbReference type="InterPro" id="IPR036188">
    <property type="entry name" value="FAD/NAD-bd_sf"/>
</dbReference>
<dbReference type="Proteomes" id="UP000887568">
    <property type="component" value="Unplaced"/>
</dbReference>
<organism evidence="7 8">
    <name type="scientific">Patiria miniata</name>
    <name type="common">Bat star</name>
    <name type="synonym">Asterina miniata</name>
    <dbReference type="NCBI Taxonomy" id="46514"/>
    <lineage>
        <taxon>Eukaryota</taxon>
        <taxon>Metazoa</taxon>
        <taxon>Echinodermata</taxon>
        <taxon>Eleutherozoa</taxon>
        <taxon>Asterozoa</taxon>
        <taxon>Asteroidea</taxon>
        <taxon>Valvatacea</taxon>
        <taxon>Valvatida</taxon>
        <taxon>Asterinidae</taxon>
        <taxon>Patiria</taxon>
    </lineage>
</organism>
<dbReference type="SUPFAM" id="SSF54373">
    <property type="entry name" value="FAD-linked reductases, C-terminal domain"/>
    <property type="match status" value="1"/>
</dbReference>
<dbReference type="AlphaFoldDB" id="A0A913ZES1"/>
<keyword evidence="5" id="KW-0732">Signal</keyword>
<feature type="binding site" evidence="3">
    <location>
        <position position="354"/>
    </location>
    <ligand>
        <name>substrate</name>
    </ligand>
</feature>
<proteinExistence type="inferred from homology"/>
<dbReference type="InterPro" id="IPR050281">
    <property type="entry name" value="Flavin_monoamine_oxidase"/>
</dbReference>
<feature type="domain" description="Amine oxidase" evidence="6">
    <location>
        <begin position="38"/>
        <end position="461"/>
    </location>
</feature>
<protein>
    <recommendedName>
        <fullName evidence="4">Amine oxidase</fullName>
        <ecNumber evidence="4">1.4.3.-</ecNumber>
    </recommendedName>
</protein>
<keyword evidence="2 4" id="KW-0560">Oxidoreductase</keyword>
<feature type="binding site" evidence="3">
    <location>
        <begin position="58"/>
        <end position="59"/>
    </location>
    <ligand>
        <name>FAD</name>
        <dbReference type="ChEBI" id="CHEBI:57692"/>
    </ligand>
</feature>
<keyword evidence="8" id="KW-1185">Reference proteome</keyword>
<dbReference type="Pfam" id="PF01593">
    <property type="entry name" value="Amino_oxidase"/>
    <property type="match status" value="1"/>
</dbReference>
<keyword evidence="4" id="KW-0285">Flavoprotein</keyword>
<dbReference type="InterPro" id="IPR001613">
    <property type="entry name" value="Flavin_amine_oxidase"/>
</dbReference>